<feature type="active site" description="Nucleophile; methyl group acceptor" evidence="9">
    <location>
        <position position="142"/>
    </location>
</feature>
<comment type="catalytic activity">
    <reaction evidence="1 9">
        <text>a 4-O-methyl-thymidine in DNA + L-cysteinyl-[protein] = a thymidine in DNA + S-methyl-L-cysteinyl-[protein]</text>
        <dbReference type="Rhea" id="RHEA:53428"/>
        <dbReference type="Rhea" id="RHEA-COMP:10131"/>
        <dbReference type="Rhea" id="RHEA-COMP:10132"/>
        <dbReference type="Rhea" id="RHEA-COMP:13555"/>
        <dbReference type="Rhea" id="RHEA-COMP:13556"/>
        <dbReference type="ChEBI" id="CHEBI:29950"/>
        <dbReference type="ChEBI" id="CHEBI:82612"/>
        <dbReference type="ChEBI" id="CHEBI:137386"/>
        <dbReference type="ChEBI" id="CHEBI:137387"/>
        <dbReference type="EC" id="2.1.1.63"/>
    </reaction>
</comment>
<dbReference type="InterPro" id="IPR036388">
    <property type="entry name" value="WH-like_DNA-bd_sf"/>
</dbReference>
<evidence type="ECO:0000313" key="12">
    <source>
        <dbReference type="EMBL" id="SMB98366.1"/>
    </source>
</evidence>
<comment type="similarity">
    <text evidence="2 9">Belongs to the MGMT family.</text>
</comment>
<gene>
    <name evidence="12" type="ORF">SAMN00808754_2294</name>
</gene>
<organism evidence="12 13">
    <name type="scientific">Thermanaeromonas toyohensis ToBE</name>
    <dbReference type="NCBI Taxonomy" id="698762"/>
    <lineage>
        <taxon>Bacteria</taxon>
        <taxon>Bacillati</taxon>
        <taxon>Bacillota</taxon>
        <taxon>Clostridia</taxon>
        <taxon>Neomoorellales</taxon>
        <taxon>Neomoorellaceae</taxon>
        <taxon>Thermanaeromonas</taxon>
    </lineage>
</organism>
<evidence type="ECO:0000256" key="9">
    <source>
        <dbReference type="HAMAP-Rule" id="MF_00772"/>
    </source>
</evidence>
<dbReference type="HAMAP" id="MF_00772">
    <property type="entry name" value="OGT"/>
    <property type="match status" value="1"/>
</dbReference>
<evidence type="ECO:0000256" key="1">
    <source>
        <dbReference type="ARBA" id="ARBA00001286"/>
    </source>
</evidence>
<comment type="miscellaneous">
    <text evidence="9">This enzyme catalyzes only one turnover and therefore is not strictly catalytic. According to one definition, an enzyme is a biocatalyst that acts repeatedly and over many reaction cycles.</text>
</comment>
<comment type="catalytic activity">
    <reaction evidence="8 9">
        <text>a 6-O-methyl-2'-deoxyguanosine in DNA + L-cysteinyl-[protein] = S-methyl-L-cysteinyl-[protein] + a 2'-deoxyguanosine in DNA</text>
        <dbReference type="Rhea" id="RHEA:24000"/>
        <dbReference type="Rhea" id="RHEA-COMP:10131"/>
        <dbReference type="Rhea" id="RHEA-COMP:10132"/>
        <dbReference type="Rhea" id="RHEA-COMP:11367"/>
        <dbReference type="Rhea" id="RHEA-COMP:11368"/>
        <dbReference type="ChEBI" id="CHEBI:29950"/>
        <dbReference type="ChEBI" id="CHEBI:82612"/>
        <dbReference type="ChEBI" id="CHEBI:85445"/>
        <dbReference type="ChEBI" id="CHEBI:85448"/>
        <dbReference type="EC" id="2.1.1.63"/>
    </reaction>
</comment>
<keyword evidence="4 9" id="KW-0489">Methyltransferase</keyword>
<dbReference type="NCBIfam" id="TIGR00589">
    <property type="entry name" value="ogt"/>
    <property type="match status" value="1"/>
</dbReference>
<dbReference type="RefSeq" id="WP_084665842.1">
    <property type="nucleotide sequence ID" value="NZ_LT838272.1"/>
</dbReference>
<evidence type="ECO:0000256" key="2">
    <source>
        <dbReference type="ARBA" id="ARBA00008711"/>
    </source>
</evidence>
<evidence type="ECO:0000256" key="8">
    <source>
        <dbReference type="ARBA" id="ARBA00049348"/>
    </source>
</evidence>
<dbReference type="GO" id="GO:0005737">
    <property type="term" value="C:cytoplasm"/>
    <property type="evidence" value="ECO:0007669"/>
    <property type="project" value="UniProtKB-SubCell"/>
</dbReference>
<dbReference type="InterPro" id="IPR001497">
    <property type="entry name" value="MethylDNA_cys_MeTrfase_AS"/>
</dbReference>
<dbReference type="Proteomes" id="UP000192569">
    <property type="component" value="Chromosome I"/>
</dbReference>
<dbReference type="OrthoDB" id="9789813at2"/>
<keyword evidence="13" id="KW-1185">Reference proteome</keyword>
<dbReference type="InterPro" id="IPR036631">
    <property type="entry name" value="MGMT_N_sf"/>
</dbReference>
<keyword evidence="6 9" id="KW-0227">DNA damage</keyword>
<dbReference type="PANTHER" id="PTHR10815">
    <property type="entry name" value="METHYLATED-DNA--PROTEIN-CYSTEINE METHYLTRANSFERASE"/>
    <property type="match status" value="1"/>
</dbReference>
<evidence type="ECO:0000313" key="13">
    <source>
        <dbReference type="Proteomes" id="UP000192569"/>
    </source>
</evidence>
<evidence type="ECO:0000256" key="4">
    <source>
        <dbReference type="ARBA" id="ARBA00022603"/>
    </source>
</evidence>
<sequence>MSSSAGPVLYWERGASPLGPLTAVISPAGLCRLAFPNEPIEEIIGSLKTTFPGATIKEKPGVAREVFQQLQEYFSRRRQAFDLPLDLQGTPFQLAVWQALCQIPYGTTKSYGELAKALGRPRAARAVGRAVGSNPVGIIVPCHRVIGSRGDLRGFGGGLDIKEKLLTLEGALVLQP</sequence>
<dbReference type="EMBL" id="LT838272">
    <property type="protein sequence ID" value="SMB98366.1"/>
    <property type="molecule type" value="Genomic_DNA"/>
</dbReference>
<comment type="subcellular location">
    <subcellularLocation>
        <location evidence="9">Cytoplasm</location>
    </subcellularLocation>
</comment>
<feature type="domain" description="Methylguanine DNA methyltransferase ribonuclease-like" evidence="11">
    <location>
        <begin position="10"/>
        <end position="87"/>
    </location>
</feature>
<dbReference type="Pfam" id="PF02870">
    <property type="entry name" value="Methyltransf_1N"/>
    <property type="match status" value="1"/>
</dbReference>
<dbReference type="AlphaFoldDB" id="A0A1W1VYF2"/>
<dbReference type="CDD" id="cd06445">
    <property type="entry name" value="ATase"/>
    <property type="match status" value="1"/>
</dbReference>
<evidence type="ECO:0000259" key="10">
    <source>
        <dbReference type="Pfam" id="PF01035"/>
    </source>
</evidence>
<keyword evidence="7 9" id="KW-0234">DNA repair</keyword>
<dbReference type="InterPro" id="IPR023546">
    <property type="entry name" value="MGMT"/>
</dbReference>
<dbReference type="PROSITE" id="PS00374">
    <property type="entry name" value="MGMT"/>
    <property type="match status" value="1"/>
</dbReference>
<dbReference type="SUPFAM" id="SSF53155">
    <property type="entry name" value="Methylated DNA-protein cysteine methyltransferase domain"/>
    <property type="match status" value="1"/>
</dbReference>
<name>A0A1W1VYF2_9FIRM</name>
<dbReference type="Pfam" id="PF01035">
    <property type="entry name" value="DNA_binding_1"/>
    <property type="match status" value="1"/>
</dbReference>
<evidence type="ECO:0000256" key="5">
    <source>
        <dbReference type="ARBA" id="ARBA00022679"/>
    </source>
</evidence>
<keyword evidence="5 9" id="KW-0808">Transferase</keyword>
<dbReference type="SUPFAM" id="SSF46767">
    <property type="entry name" value="Methylated DNA-protein cysteine methyltransferase, C-terminal domain"/>
    <property type="match status" value="1"/>
</dbReference>
<proteinExistence type="inferred from homology"/>
<dbReference type="GO" id="GO:0032259">
    <property type="term" value="P:methylation"/>
    <property type="evidence" value="ECO:0007669"/>
    <property type="project" value="UniProtKB-KW"/>
</dbReference>
<dbReference type="GO" id="GO:0006307">
    <property type="term" value="P:DNA alkylation repair"/>
    <property type="evidence" value="ECO:0007669"/>
    <property type="project" value="UniProtKB-UniRule"/>
</dbReference>
<accession>A0A1W1VYF2</accession>
<dbReference type="PANTHER" id="PTHR10815:SF13">
    <property type="entry name" value="METHYLATED-DNA--PROTEIN-CYSTEINE METHYLTRANSFERASE"/>
    <property type="match status" value="1"/>
</dbReference>
<evidence type="ECO:0000259" key="11">
    <source>
        <dbReference type="Pfam" id="PF02870"/>
    </source>
</evidence>
<keyword evidence="3 9" id="KW-0963">Cytoplasm</keyword>
<evidence type="ECO:0000256" key="7">
    <source>
        <dbReference type="ARBA" id="ARBA00023204"/>
    </source>
</evidence>
<evidence type="ECO:0000256" key="6">
    <source>
        <dbReference type="ARBA" id="ARBA00022763"/>
    </source>
</evidence>
<dbReference type="Gene3D" id="3.30.160.70">
    <property type="entry name" value="Methylated DNA-protein cysteine methyltransferase domain"/>
    <property type="match status" value="1"/>
</dbReference>
<dbReference type="STRING" id="698762.SAMN00808754_2294"/>
<dbReference type="InterPro" id="IPR008332">
    <property type="entry name" value="MethylG_MeTrfase_N"/>
</dbReference>
<dbReference type="FunFam" id="1.10.10.10:FF:000214">
    <property type="entry name" value="Methylated-DNA--protein-cysteine methyltransferase"/>
    <property type="match status" value="1"/>
</dbReference>
<comment type="function">
    <text evidence="9">Involved in the cellular defense against the biological effects of O6-methylguanine (O6-MeG) and O4-methylthymine (O4-MeT) in DNA. Repairs the methylated nucleobase in DNA by stoichiometrically transferring the methyl group to a cysteine residue in the enzyme. This is a suicide reaction: the enzyme is irreversibly inactivated.</text>
</comment>
<dbReference type="GO" id="GO:0003908">
    <property type="term" value="F:methylated-DNA-[protein]-cysteine S-methyltransferase activity"/>
    <property type="evidence" value="ECO:0007669"/>
    <property type="project" value="UniProtKB-UniRule"/>
</dbReference>
<reference evidence="12 13" key="1">
    <citation type="submission" date="2017-04" db="EMBL/GenBank/DDBJ databases">
        <authorList>
            <person name="Afonso C.L."/>
            <person name="Miller P.J."/>
            <person name="Scott M.A."/>
            <person name="Spackman E."/>
            <person name="Goraichik I."/>
            <person name="Dimitrov K.M."/>
            <person name="Suarez D.L."/>
            <person name="Swayne D.E."/>
        </authorList>
    </citation>
    <scope>NUCLEOTIDE SEQUENCE [LARGE SCALE GENOMIC DNA]</scope>
    <source>
        <strain evidence="12 13">ToBE</strain>
    </source>
</reference>
<evidence type="ECO:0000256" key="3">
    <source>
        <dbReference type="ARBA" id="ARBA00022490"/>
    </source>
</evidence>
<dbReference type="InterPro" id="IPR036217">
    <property type="entry name" value="MethylDNA_cys_MeTrfase_DNAb"/>
</dbReference>
<dbReference type="Gene3D" id="1.10.10.10">
    <property type="entry name" value="Winged helix-like DNA-binding domain superfamily/Winged helix DNA-binding domain"/>
    <property type="match status" value="1"/>
</dbReference>
<dbReference type="EC" id="2.1.1.63" evidence="9"/>
<feature type="domain" description="Methylated-DNA-[protein]-cysteine S-methyltransferase DNA binding" evidence="10">
    <location>
        <begin position="91"/>
        <end position="171"/>
    </location>
</feature>
<protein>
    <recommendedName>
        <fullName evidence="9">Methylated-DNA--protein-cysteine methyltransferase</fullName>
        <ecNumber evidence="9">2.1.1.63</ecNumber>
    </recommendedName>
    <alternativeName>
        <fullName evidence="9">6-O-methylguanine-DNA methyltransferase</fullName>
        <shortName evidence="9">MGMT</shortName>
    </alternativeName>
    <alternativeName>
        <fullName evidence="9">O-6-methylguanine-DNA-alkyltransferase</fullName>
    </alternativeName>
</protein>
<dbReference type="InterPro" id="IPR014048">
    <property type="entry name" value="MethylDNA_cys_MeTrfase_DNA-bd"/>
</dbReference>